<dbReference type="AlphaFoldDB" id="A0A9P7JVX3"/>
<protein>
    <submittedName>
        <fullName evidence="2">Uncharacterized protein</fullName>
    </submittedName>
</protein>
<evidence type="ECO:0000256" key="1">
    <source>
        <dbReference type="SAM" id="MobiDB-lite"/>
    </source>
</evidence>
<dbReference type="GeneID" id="64703529"/>
<feature type="compositionally biased region" description="Polar residues" evidence="1">
    <location>
        <begin position="22"/>
        <end position="68"/>
    </location>
</feature>
<proteinExistence type="predicted"/>
<organism evidence="2 3">
    <name type="scientific">Suillus discolor</name>
    <dbReference type="NCBI Taxonomy" id="1912936"/>
    <lineage>
        <taxon>Eukaryota</taxon>
        <taxon>Fungi</taxon>
        <taxon>Dikarya</taxon>
        <taxon>Basidiomycota</taxon>
        <taxon>Agaricomycotina</taxon>
        <taxon>Agaricomycetes</taxon>
        <taxon>Agaricomycetidae</taxon>
        <taxon>Boletales</taxon>
        <taxon>Suillineae</taxon>
        <taxon>Suillaceae</taxon>
        <taxon>Suillus</taxon>
    </lineage>
</organism>
<feature type="region of interest" description="Disordered" evidence="1">
    <location>
        <begin position="1"/>
        <end position="69"/>
    </location>
</feature>
<name>A0A9P7JVX3_9AGAM</name>
<dbReference type="RefSeq" id="XP_041294715.1">
    <property type="nucleotide sequence ID" value="XM_041441270.1"/>
</dbReference>
<dbReference type="Proteomes" id="UP000823399">
    <property type="component" value="Unassembled WGS sequence"/>
</dbReference>
<accession>A0A9P7JVX3</accession>
<evidence type="ECO:0000313" key="2">
    <source>
        <dbReference type="EMBL" id="KAG2111496.1"/>
    </source>
</evidence>
<dbReference type="EMBL" id="JABBWM010000017">
    <property type="protein sequence ID" value="KAG2111496.1"/>
    <property type="molecule type" value="Genomic_DNA"/>
</dbReference>
<gene>
    <name evidence="2" type="ORF">F5147DRAFT_771645</name>
</gene>
<evidence type="ECO:0000313" key="3">
    <source>
        <dbReference type="Proteomes" id="UP000823399"/>
    </source>
</evidence>
<sequence length="137" mass="14932">MTRGHSKQLSTPIEMTMETGPTVPTSVASSLTSINSATTPIPCLSNSINTRRPQPHIRTNSNSDSDSNIEAPAMSATVKFTHVESASVSKPPVLTAGELTPEVLRSWEMGCTQFFLYKEVKDIEIVKRVAWGMQEPV</sequence>
<dbReference type="OrthoDB" id="2369050at2759"/>
<comment type="caution">
    <text evidence="2">The sequence shown here is derived from an EMBL/GenBank/DDBJ whole genome shotgun (WGS) entry which is preliminary data.</text>
</comment>
<reference evidence="2" key="1">
    <citation type="journal article" date="2020" name="New Phytol.">
        <title>Comparative genomics reveals dynamic genome evolution in host specialist ectomycorrhizal fungi.</title>
        <authorList>
            <person name="Lofgren L.A."/>
            <person name="Nguyen N.H."/>
            <person name="Vilgalys R."/>
            <person name="Ruytinx J."/>
            <person name="Liao H.L."/>
            <person name="Branco S."/>
            <person name="Kuo A."/>
            <person name="LaButti K."/>
            <person name="Lipzen A."/>
            <person name="Andreopoulos W."/>
            <person name="Pangilinan J."/>
            <person name="Riley R."/>
            <person name="Hundley H."/>
            <person name="Na H."/>
            <person name="Barry K."/>
            <person name="Grigoriev I.V."/>
            <person name="Stajich J.E."/>
            <person name="Kennedy P.G."/>
        </authorList>
    </citation>
    <scope>NUCLEOTIDE SEQUENCE</scope>
    <source>
        <strain evidence="2">FC423</strain>
    </source>
</reference>
<keyword evidence="3" id="KW-1185">Reference proteome</keyword>